<dbReference type="RefSeq" id="WP_081648572.1">
    <property type="nucleotide sequence ID" value="NZ_UGGP01000001.1"/>
</dbReference>
<proteinExistence type="predicted"/>
<dbReference type="Pfam" id="PF12841">
    <property type="entry name" value="YvrJ"/>
    <property type="match status" value="1"/>
</dbReference>
<dbReference type="OrthoDB" id="2662123at2"/>
<dbReference type="STRING" id="1397694.GCA_000702585_01179"/>
<protein>
    <submittedName>
        <fullName evidence="1">YvrJ protein family</fullName>
    </submittedName>
</protein>
<organism evidence="1 2">
    <name type="scientific">Exiguobacterium aurantiacum</name>
    <dbReference type="NCBI Taxonomy" id="33987"/>
    <lineage>
        <taxon>Bacteria</taxon>
        <taxon>Bacillati</taxon>
        <taxon>Bacillota</taxon>
        <taxon>Bacilli</taxon>
        <taxon>Bacillales</taxon>
        <taxon>Bacillales Family XII. Incertae Sedis</taxon>
        <taxon>Exiguobacterium</taxon>
    </lineage>
</organism>
<sequence length="46" mass="5440">MSWPELISNLGFPIVVSLYLLHRIETRLERMIQLLERLDSTRPSES</sequence>
<dbReference type="AlphaFoldDB" id="A0A377FR68"/>
<dbReference type="Proteomes" id="UP000254060">
    <property type="component" value="Unassembled WGS sequence"/>
</dbReference>
<dbReference type="EMBL" id="UGGP01000001">
    <property type="protein sequence ID" value="STO07319.1"/>
    <property type="molecule type" value="Genomic_DNA"/>
</dbReference>
<evidence type="ECO:0000313" key="2">
    <source>
        <dbReference type="Proteomes" id="UP000254060"/>
    </source>
</evidence>
<dbReference type="InterPro" id="IPR024419">
    <property type="entry name" value="YvrJ"/>
</dbReference>
<evidence type="ECO:0000313" key="1">
    <source>
        <dbReference type="EMBL" id="STO07319.1"/>
    </source>
</evidence>
<reference evidence="1 2" key="1">
    <citation type="submission" date="2018-06" db="EMBL/GenBank/DDBJ databases">
        <authorList>
            <consortium name="Pathogen Informatics"/>
            <person name="Doyle S."/>
        </authorList>
    </citation>
    <scope>NUCLEOTIDE SEQUENCE [LARGE SCALE GENOMIC DNA]</scope>
    <source>
        <strain evidence="1 2">NCTC13163</strain>
    </source>
</reference>
<accession>A0A377FR68</accession>
<gene>
    <name evidence="1" type="ORF">NCTC13163_00664</name>
</gene>
<name>A0A377FR68_9BACL</name>